<evidence type="ECO:0000313" key="1">
    <source>
        <dbReference type="EMBL" id="KAJ2795951.1"/>
    </source>
</evidence>
<proteinExistence type="predicted"/>
<comment type="caution">
    <text evidence="1">The sequence shown here is derived from an EMBL/GenBank/DDBJ whole genome shotgun (WGS) entry which is preliminary data.</text>
</comment>
<name>A0ACC1KVN1_9FUNG</name>
<gene>
    <name evidence="1" type="ORF">H4S07_006349</name>
</gene>
<accession>A0ACC1KVN1</accession>
<feature type="non-terminal residue" evidence="1">
    <location>
        <position position="1"/>
    </location>
</feature>
<dbReference type="Proteomes" id="UP001140096">
    <property type="component" value="Unassembled WGS sequence"/>
</dbReference>
<protein>
    <submittedName>
        <fullName evidence="1">Uncharacterized protein</fullName>
    </submittedName>
</protein>
<dbReference type="EMBL" id="JANBUP010003708">
    <property type="protein sequence ID" value="KAJ2795951.1"/>
    <property type="molecule type" value="Genomic_DNA"/>
</dbReference>
<reference evidence="1" key="1">
    <citation type="submission" date="2022-07" db="EMBL/GenBank/DDBJ databases">
        <title>Phylogenomic reconstructions and comparative analyses of Kickxellomycotina fungi.</title>
        <authorList>
            <person name="Reynolds N.K."/>
            <person name="Stajich J.E."/>
            <person name="Barry K."/>
            <person name="Grigoriev I.V."/>
            <person name="Crous P."/>
            <person name="Smith M.E."/>
        </authorList>
    </citation>
    <scope>NUCLEOTIDE SEQUENCE</scope>
    <source>
        <strain evidence="1">CBS 102833</strain>
    </source>
</reference>
<evidence type="ECO:0000313" key="2">
    <source>
        <dbReference type="Proteomes" id="UP001140096"/>
    </source>
</evidence>
<sequence length="261" mass="28254">VSSNVVISDEQAYERTIPSVTIKDLAHWGQYAGAAYDNFEEWDTCGKCQITETLRHTSLNTTWSTALPAFSRGYIGVNHRLRQVIVAFRGTTHIMDVLADAQVTQTQWPAHISGSGVHFGFLLAYLSARQTVQAAVQALMADLAGYSVTFVGHSLGGAQAVLGFVDYCQRAECGGNAGLVTFGAPRVGNQPFAQHVNSLLPSDRLWRVVHASDMVAHLPQSLLGRYVHSDREVWVNDGNITVCEPSPEDHADGGPHGLPGD</sequence>
<keyword evidence="2" id="KW-1185">Reference proteome</keyword>
<organism evidence="1 2">
    <name type="scientific">Coemansia furcata</name>
    <dbReference type="NCBI Taxonomy" id="417177"/>
    <lineage>
        <taxon>Eukaryota</taxon>
        <taxon>Fungi</taxon>
        <taxon>Fungi incertae sedis</taxon>
        <taxon>Zoopagomycota</taxon>
        <taxon>Kickxellomycotina</taxon>
        <taxon>Kickxellomycetes</taxon>
        <taxon>Kickxellales</taxon>
        <taxon>Kickxellaceae</taxon>
        <taxon>Coemansia</taxon>
    </lineage>
</organism>